<dbReference type="InterPro" id="IPR013320">
    <property type="entry name" value="ConA-like_dom_sf"/>
</dbReference>
<keyword evidence="7" id="KW-1185">Reference proteome</keyword>
<dbReference type="PANTHER" id="PTHR10963:SF55">
    <property type="entry name" value="GLYCOSIDE HYDROLASE FAMILY 16 PROTEIN"/>
    <property type="match status" value="1"/>
</dbReference>
<evidence type="ECO:0000259" key="5">
    <source>
        <dbReference type="PROSITE" id="PS51762"/>
    </source>
</evidence>
<dbReference type="InterPro" id="IPR006584">
    <property type="entry name" value="Cellulose-bd_IV"/>
</dbReference>
<dbReference type="CDD" id="cd04080">
    <property type="entry name" value="CBM6_cellulase-like"/>
    <property type="match status" value="1"/>
</dbReference>
<dbReference type="RefSeq" id="WP_241935018.1">
    <property type="nucleotide sequence ID" value="NZ_JALBGC010000001.1"/>
</dbReference>
<dbReference type="InterPro" id="IPR026444">
    <property type="entry name" value="Secre_tail"/>
</dbReference>
<dbReference type="PROSITE" id="PS51175">
    <property type="entry name" value="CBM6"/>
    <property type="match status" value="1"/>
</dbReference>
<dbReference type="Gene3D" id="2.60.120.260">
    <property type="entry name" value="Galactose-binding domain-like"/>
    <property type="match status" value="1"/>
</dbReference>
<reference evidence="6" key="1">
    <citation type="submission" date="2022-03" db="EMBL/GenBank/DDBJ databases">
        <title>Bacterial whole genome sequence for Hymenobacter sp. DH14.</title>
        <authorList>
            <person name="Le V."/>
        </authorList>
    </citation>
    <scope>NUCLEOTIDE SEQUENCE</scope>
    <source>
        <strain evidence="6">DH14</strain>
    </source>
</reference>
<dbReference type="SUPFAM" id="SSF49899">
    <property type="entry name" value="Concanavalin A-like lectins/glucanases"/>
    <property type="match status" value="1"/>
</dbReference>
<dbReference type="SUPFAM" id="SSF49785">
    <property type="entry name" value="Galactose-binding domain-like"/>
    <property type="match status" value="1"/>
</dbReference>
<evidence type="ECO:0000256" key="3">
    <source>
        <dbReference type="SAM" id="SignalP"/>
    </source>
</evidence>
<sequence>MKRTFTRLLQTAALALTCAAGAHAQTYQQVWADEFNGTAVNTSNWVFETGGGGWGNNEKQYYQAANTTVANGELVITARKQSVGGMPYTSSRLKTQGLKQFTYGKMEARIKVPLGQGLWPAFWMLGSNISTVSWPRCGEIDIMEQVNADSRCYGTVHWDSNGHAQYGGNVAMSANTYHVYSIEWTPSYIRWFVDGAKYNEINIANGVGGTEEFQKPFFFLLNLAVAGDWPGQTVDESKLPASMNVDYVRVYQLTSTPPATSSVTLQAEAANVNNGMVVEACSDAGGGQDMGYIDAGDYLVWNNVNFPTSGSYLIEYRVASGASGGTISSDLNAGSIQFGNTAIPGTGGWQNWTTVSKTVNVNAGTYNFGVYAQTGGYNLNWVRITKQGANRALATADAEAKVVATVYPNPVRDRLTLDAAPEFLGGEVSILSLDGRTVWRGTHRGESVDVSALRPGLYTLVLTAKDQPKLVSRFSKE</sequence>
<feature type="chain" id="PRO_5040979635" evidence="3">
    <location>
        <begin position="25"/>
        <end position="477"/>
    </location>
</feature>
<feature type="domain" description="GH16" evidence="5">
    <location>
        <begin position="20"/>
        <end position="256"/>
    </location>
</feature>
<dbReference type="InterPro" id="IPR008979">
    <property type="entry name" value="Galactose-bd-like_sf"/>
</dbReference>
<evidence type="ECO:0000256" key="1">
    <source>
        <dbReference type="ARBA" id="ARBA00006865"/>
    </source>
</evidence>
<dbReference type="EMBL" id="JALBGC010000001">
    <property type="protein sequence ID" value="MCI1186752.1"/>
    <property type="molecule type" value="Genomic_DNA"/>
</dbReference>
<dbReference type="NCBIfam" id="TIGR04183">
    <property type="entry name" value="Por_Secre_tail"/>
    <property type="match status" value="1"/>
</dbReference>
<proteinExistence type="inferred from homology"/>
<dbReference type="InterPro" id="IPR050546">
    <property type="entry name" value="Glycosyl_Hydrlase_16"/>
</dbReference>
<keyword evidence="2 3" id="KW-0732">Signal</keyword>
<organism evidence="6 7">
    <name type="scientific">Hymenobacter cyanobacteriorum</name>
    <dbReference type="NCBI Taxonomy" id="2926463"/>
    <lineage>
        <taxon>Bacteria</taxon>
        <taxon>Pseudomonadati</taxon>
        <taxon>Bacteroidota</taxon>
        <taxon>Cytophagia</taxon>
        <taxon>Cytophagales</taxon>
        <taxon>Hymenobacteraceae</taxon>
        <taxon>Hymenobacter</taxon>
    </lineage>
</organism>
<dbReference type="Pfam" id="PF03422">
    <property type="entry name" value="CBM_6"/>
    <property type="match status" value="1"/>
</dbReference>
<dbReference type="PROSITE" id="PS51762">
    <property type="entry name" value="GH16_2"/>
    <property type="match status" value="1"/>
</dbReference>
<dbReference type="Pfam" id="PF18962">
    <property type="entry name" value="Por_Secre_tail"/>
    <property type="match status" value="1"/>
</dbReference>
<protein>
    <submittedName>
        <fullName evidence="6">Family 16 glycosylhydrolase</fullName>
    </submittedName>
</protein>
<feature type="signal peptide" evidence="3">
    <location>
        <begin position="1"/>
        <end position="24"/>
    </location>
</feature>
<dbReference type="Proteomes" id="UP001139193">
    <property type="component" value="Unassembled WGS sequence"/>
</dbReference>
<name>A0A9X1VEM0_9BACT</name>
<dbReference type="GO" id="GO:0030246">
    <property type="term" value="F:carbohydrate binding"/>
    <property type="evidence" value="ECO:0007669"/>
    <property type="project" value="InterPro"/>
</dbReference>
<dbReference type="AlphaFoldDB" id="A0A9X1VEM0"/>
<dbReference type="SMART" id="SM00606">
    <property type="entry name" value="CBD_IV"/>
    <property type="match status" value="1"/>
</dbReference>
<evidence type="ECO:0000313" key="6">
    <source>
        <dbReference type="EMBL" id="MCI1186752.1"/>
    </source>
</evidence>
<dbReference type="InterPro" id="IPR005084">
    <property type="entry name" value="CBM6"/>
</dbReference>
<dbReference type="CDD" id="cd08023">
    <property type="entry name" value="GH16_laminarinase_like"/>
    <property type="match status" value="1"/>
</dbReference>
<comment type="similarity">
    <text evidence="1">Belongs to the glycosyl hydrolase 16 family.</text>
</comment>
<accession>A0A9X1VEM0</accession>
<evidence type="ECO:0000256" key="2">
    <source>
        <dbReference type="ARBA" id="ARBA00022729"/>
    </source>
</evidence>
<dbReference type="InterPro" id="IPR000757">
    <property type="entry name" value="Beta-glucanase-like"/>
</dbReference>
<dbReference type="GO" id="GO:0004553">
    <property type="term" value="F:hydrolase activity, hydrolyzing O-glycosyl compounds"/>
    <property type="evidence" value="ECO:0007669"/>
    <property type="project" value="InterPro"/>
</dbReference>
<dbReference type="PANTHER" id="PTHR10963">
    <property type="entry name" value="GLYCOSYL HYDROLASE-RELATED"/>
    <property type="match status" value="1"/>
</dbReference>
<dbReference type="Pfam" id="PF00722">
    <property type="entry name" value="Glyco_hydro_16"/>
    <property type="match status" value="1"/>
</dbReference>
<evidence type="ECO:0000259" key="4">
    <source>
        <dbReference type="PROSITE" id="PS51175"/>
    </source>
</evidence>
<comment type="caution">
    <text evidence="6">The sequence shown here is derived from an EMBL/GenBank/DDBJ whole genome shotgun (WGS) entry which is preliminary data.</text>
</comment>
<evidence type="ECO:0000313" key="7">
    <source>
        <dbReference type="Proteomes" id="UP001139193"/>
    </source>
</evidence>
<gene>
    <name evidence="6" type="ORF">MON38_04930</name>
</gene>
<dbReference type="GO" id="GO:0005975">
    <property type="term" value="P:carbohydrate metabolic process"/>
    <property type="evidence" value="ECO:0007669"/>
    <property type="project" value="InterPro"/>
</dbReference>
<dbReference type="Gene3D" id="2.60.120.200">
    <property type="match status" value="1"/>
</dbReference>
<feature type="domain" description="CBM6" evidence="4">
    <location>
        <begin position="263"/>
        <end position="385"/>
    </location>
</feature>